<dbReference type="AlphaFoldDB" id="A0A835P6A8"/>
<proteinExistence type="predicted"/>
<protein>
    <submittedName>
        <fullName evidence="3">Uncharacterized protein</fullName>
    </submittedName>
</protein>
<feature type="region of interest" description="Disordered" evidence="1">
    <location>
        <begin position="1"/>
        <end position="20"/>
    </location>
</feature>
<comment type="caution">
    <text evidence="3">The sequence shown here is derived from an EMBL/GenBank/DDBJ whole genome shotgun (WGS) entry which is preliminary data.</text>
</comment>
<gene>
    <name evidence="3" type="ORF">HPP92_028898</name>
    <name evidence="2" type="ORF">HPP92_028908</name>
</gene>
<evidence type="ECO:0000313" key="5">
    <source>
        <dbReference type="Proteomes" id="UP000639772"/>
    </source>
</evidence>
<reference evidence="4 5" key="1">
    <citation type="journal article" date="2020" name="Nat. Food">
        <title>A phased Vanilla planifolia genome enables genetic improvement of flavour and production.</title>
        <authorList>
            <person name="Hasing T."/>
            <person name="Tang H."/>
            <person name="Brym M."/>
            <person name="Khazi F."/>
            <person name="Huang T."/>
            <person name="Chambers A.H."/>
        </authorList>
    </citation>
    <scope>NUCLEOTIDE SEQUENCE [LARGE SCALE GENOMIC DNA]</scope>
    <source>
        <tissue evidence="3">Leaf</tissue>
    </source>
</reference>
<feature type="compositionally biased region" description="Polar residues" evidence="1">
    <location>
        <begin position="48"/>
        <end position="57"/>
    </location>
</feature>
<organism evidence="3 4">
    <name type="scientific">Vanilla planifolia</name>
    <name type="common">Vanilla</name>
    <dbReference type="NCBI Taxonomy" id="51239"/>
    <lineage>
        <taxon>Eukaryota</taxon>
        <taxon>Viridiplantae</taxon>
        <taxon>Streptophyta</taxon>
        <taxon>Embryophyta</taxon>
        <taxon>Tracheophyta</taxon>
        <taxon>Spermatophyta</taxon>
        <taxon>Magnoliopsida</taxon>
        <taxon>Liliopsida</taxon>
        <taxon>Asparagales</taxon>
        <taxon>Orchidaceae</taxon>
        <taxon>Vanilloideae</taxon>
        <taxon>Vanilleae</taxon>
        <taxon>Vanilla</taxon>
    </lineage>
</organism>
<feature type="region of interest" description="Disordered" evidence="1">
    <location>
        <begin position="31"/>
        <end position="57"/>
    </location>
</feature>
<accession>A0A835P6A8</accession>
<dbReference type="EMBL" id="JADCNM010000592">
    <property type="protein sequence ID" value="KAG0446296.1"/>
    <property type="molecule type" value="Genomic_DNA"/>
</dbReference>
<dbReference type="EMBL" id="JADCNL010000591">
    <property type="protein sequence ID" value="KAG0446311.1"/>
    <property type="molecule type" value="Genomic_DNA"/>
</dbReference>
<dbReference type="Proteomes" id="UP000636800">
    <property type="component" value="Unassembled WGS sequence"/>
</dbReference>
<evidence type="ECO:0000313" key="2">
    <source>
        <dbReference type="EMBL" id="KAG0446296.1"/>
    </source>
</evidence>
<feature type="compositionally biased region" description="Basic and acidic residues" evidence="1">
    <location>
        <begin position="33"/>
        <end position="42"/>
    </location>
</feature>
<evidence type="ECO:0000256" key="1">
    <source>
        <dbReference type="SAM" id="MobiDB-lite"/>
    </source>
</evidence>
<evidence type="ECO:0000313" key="4">
    <source>
        <dbReference type="Proteomes" id="UP000636800"/>
    </source>
</evidence>
<name>A0A835P6A8_VANPL</name>
<dbReference type="Proteomes" id="UP000639772">
    <property type="component" value="Unassembled WGS sequence"/>
</dbReference>
<evidence type="ECO:0000313" key="3">
    <source>
        <dbReference type="EMBL" id="KAG0446311.1"/>
    </source>
</evidence>
<sequence>MVSPIDHDFEGSANDKDDFTDVSKRAMKNQMQMEDKNREKQGKLMVIKNNNLPEGIQ</sequence>
<keyword evidence="4" id="KW-1185">Reference proteome</keyword>